<feature type="domain" description="Polyphosphate kinase-2-related" evidence="6">
    <location>
        <begin position="14"/>
        <end position="239"/>
    </location>
</feature>
<dbReference type="Proteomes" id="UP001597307">
    <property type="component" value="Unassembled WGS sequence"/>
</dbReference>
<dbReference type="EC" id="2.7.4.-" evidence="4"/>
<dbReference type="PANTHER" id="PTHR34383:SF1">
    <property type="entry name" value="ADP-POLYPHOSPHATE PHOSPHOTRANSFERASE"/>
    <property type="match status" value="1"/>
</dbReference>
<keyword evidence="2 4" id="KW-0808">Transferase</keyword>
<dbReference type="GO" id="GO:0008976">
    <property type="term" value="F:polyphosphate kinase activity"/>
    <property type="evidence" value="ECO:0007669"/>
    <property type="project" value="UniProtKB-EC"/>
</dbReference>
<comment type="caution">
    <text evidence="7">The sequence shown here is derived from an EMBL/GenBank/DDBJ whole genome shotgun (WGS) entry which is preliminary data.</text>
</comment>
<reference evidence="8" key="1">
    <citation type="journal article" date="2019" name="Int. J. Syst. Evol. Microbiol.">
        <title>The Global Catalogue of Microorganisms (GCM) 10K type strain sequencing project: providing services to taxonomists for standard genome sequencing and annotation.</title>
        <authorList>
            <consortium name="The Broad Institute Genomics Platform"/>
            <consortium name="The Broad Institute Genome Sequencing Center for Infectious Disease"/>
            <person name="Wu L."/>
            <person name="Ma J."/>
        </authorList>
    </citation>
    <scope>NUCLEOTIDE SEQUENCE [LARGE SCALE GENOMIC DNA]</scope>
    <source>
        <strain evidence="8">JCM 11496</strain>
    </source>
</reference>
<evidence type="ECO:0000313" key="8">
    <source>
        <dbReference type="Proteomes" id="UP001597307"/>
    </source>
</evidence>
<dbReference type="InterPro" id="IPR027417">
    <property type="entry name" value="P-loop_NTPase"/>
</dbReference>
<feature type="region of interest" description="Disordered" evidence="5">
    <location>
        <begin position="251"/>
        <end position="290"/>
    </location>
</feature>
<evidence type="ECO:0000259" key="6">
    <source>
        <dbReference type="Pfam" id="PF03976"/>
    </source>
</evidence>
<keyword evidence="8" id="KW-1185">Reference proteome</keyword>
<comment type="function">
    <text evidence="4">Uses inorganic polyphosphate (polyP) as a donor to convert GDP to GTP or ADP to ATP.</text>
</comment>
<dbReference type="Gene3D" id="3.40.50.300">
    <property type="entry name" value="P-loop containing nucleotide triphosphate hydrolases"/>
    <property type="match status" value="1"/>
</dbReference>
<dbReference type="EMBL" id="JBHUGA010000003">
    <property type="protein sequence ID" value="MFD1845187.1"/>
    <property type="molecule type" value="Genomic_DNA"/>
</dbReference>
<evidence type="ECO:0000313" key="7">
    <source>
        <dbReference type="EMBL" id="MFD1845187.1"/>
    </source>
</evidence>
<dbReference type="InterPro" id="IPR016898">
    <property type="entry name" value="Polyphosphate_phosphotransfera"/>
</dbReference>
<evidence type="ECO:0000256" key="1">
    <source>
        <dbReference type="ARBA" id="ARBA00009924"/>
    </source>
</evidence>
<dbReference type="InterPro" id="IPR022488">
    <property type="entry name" value="PPK2-related"/>
</dbReference>
<comment type="subunit">
    <text evidence="4">Homotetramer.</text>
</comment>
<dbReference type="RefSeq" id="WP_343877210.1">
    <property type="nucleotide sequence ID" value="NZ_BAAAIJ010000003.1"/>
</dbReference>
<evidence type="ECO:0000256" key="5">
    <source>
        <dbReference type="SAM" id="MobiDB-lite"/>
    </source>
</evidence>
<feature type="compositionally biased region" description="Basic and acidic residues" evidence="5">
    <location>
        <begin position="251"/>
        <end position="272"/>
    </location>
</feature>
<accession>A0ABW4Q380</accession>
<dbReference type="NCBIfam" id="TIGR03707">
    <property type="entry name" value="PPK2_P_aer"/>
    <property type="match status" value="1"/>
</dbReference>
<dbReference type="InterPro" id="IPR022486">
    <property type="entry name" value="PPK2_PA0141"/>
</dbReference>
<proteinExistence type="inferred from homology"/>
<protein>
    <recommendedName>
        <fullName evidence="4">ADP/GDP-polyphosphate phosphotransferase</fullName>
        <ecNumber evidence="4">2.7.4.-</ecNumber>
    </recommendedName>
    <alternativeName>
        <fullName evidence="4">Polyphosphate kinase PPK2</fullName>
    </alternativeName>
</protein>
<dbReference type="PIRSF" id="PIRSF028756">
    <property type="entry name" value="PPK2_prd"/>
    <property type="match status" value="1"/>
</dbReference>
<dbReference type="SUPFAM" id="SSF52540">
    <property type="entry name" value="P-loop containing nucleoside triphosphate hydrolases"/>
    <property type="match status" value="1"/>
</dbReference>
<dbReference type="PANTHER" id="PTHR34383">
    <property type="entry name" value="POLYPHOSPHATE:AMP PHOSPHOTRANSFERASE-RELATED"/>
    <property type="match status" value="1"/>
</dbReference>
<dbReference type="Pfam" id="PF03976">
    <property type="entry name" value="PPK2"/>
    <property type="match status" value="1"/>
</dbReference>
<evidence type="ECO:0000256" key="3">
    <source>
        <dbReference type="ARBA" id="ARBA00022777"/>
    </source>
</evidence>
<keyword evidence="3 4" id="KW-0418">Kinase</keyword>
<sequence length="290" mass="34146">MIKKTSNEANSKVLSKKDYDKELLRLQDELVALQEWVRATGTRLVVIFEGRDTAGKGGTIQRISGALNPRFCRVVALPVPTERERSQWYFQRYIAHLPAAGEIVLFDRSWYNRAGVERVMGYCTDEEYADFVDAVPKLEEAIVSDGIVLVKYWLSLSDSEQRRRFQRRIDNPAKRWKLSTLDLQAQARWVDYAEAKDKMFEFSDTERSPWWVVDADNKKEARLNLMAHLLSLLPYERREFPDIELPERQNRMYERPPLDRQRFVPRRYEIGKSKKTSKGKKRESAQHKSR</sequence>
<organism evidence="7 8">
    <name type="scientific">Arthrobacter flavus</name>
    <dbReference type="NCBI Taxonomy" id="95172"/>
    <lineage>
        <taxon>Bacteria</taxon>
        <taxon>Bacillati</taxon>
        <taxon>Actinomycetota</taxon>
        <taxon>Actinomycetes</taxon>
        <taxon>Micrococcales</taxon>
        <taxon>Micrococcaceae</taxon>
        <taxon>Arthrobacter</taxon>
    </lineage>
</organism>
<comment type="similarity">
    <text evidence="1 4">Belongs to the polyphosphate kinase 2 (PPK2) family. Class I subfamily.</text>
</comment>
<evidence type="ECO:0000256" key="4">
    <source>
        <dbReference type="RuleBase" id="RU369062"/>
    </source>
</evidence>
<gene>
    <name evidence="7" type="primary">ppk2</name>
    <name evidence="7" type="ORF">ACFSFX_01075</name>
</gene>
<name>A0ABW4Q380_9MICC</name>
<evidence type="ECO:0000256" key="2">
    <source>
        <dbReference type="ARBA" id="ARBA00022679"/>
    </source>
</evidence>